<organism evidence="1 2">
    <name type="scientific">Oryza meyeriana var. granulata</name>
    <dbReference type="NCBI Taxonomy" id="110450"/>
    <lineage>
        <taxon>Eukaryota</taxon>
        <taxon>Viridiplantae</taxon>
        <taxon>Streptophyta</taxon>
        <taxon>Embryophyta</taxon>
        <taxon>Tracheophyta</taxon>
        <taxon>Spermatophyta</taxon>
        <taxon>Magnoliopsida</taxon>
        <taxon>Liliopsida</taxon>
        <taxon>Poales</taxon>
        <taxon>Poaceae</taxon>
        <taxon>BOP clade</taxon>
        <taxon>Oryzoideae</taxon>
        <taxon>Oryzeae</taxon>
        <taxon>Oryzinae</taxon>
        <taxon>Oryza</taxon>
        <taxon>Oryza meyeriana</taxon>
    </lineage>
</organism>
<accession>A0A6G1EZB0</accession>
<evidence type="ECO:0000313" key="1">
    <source>
        <dbReference type="EMBL" id="KAF0929919.1"/>
    </source>
</evidence>
<proteinExistence type="predicted"/>
<sequence length="62" mass="7010">MEQLQNEIQEHRGVLNFLLISVRAMDSARKEARIHATRECIEGLEERQQALIVDGAFGCLGD</sequence>
<dbReference type="EMBL" id="SPHZ02000002">
    <property type="protein sequence ID" value="KAF0929919.1"/>
    <property type="molecule type" value="Genomic_DNA"/>
</dbReference>
<dbReference type="PANTHER" id="PTHR36344:SF2">
    <property type="entry name" value="INTEGRASE CORE DOMAIN CONTAINING PROTEIN"/>
    <property type="match status" value="1"/>
</dbReference>
<dbReference type="AlphaFoldDB" id="A0A6G1EZB0"/>
<reference evidence="1 2" key="1">
    <citation type="submission" date="2019-11" db="EMBL/GenBank/DDBJ databases">
        <title>Whole genome sequence of Oryza granulata.</title>
        <authorList>
            <person name="Li W."/>
        </authorList>
    </citation>
    <scope>NUCLEOTIDE SEQUENCE [LARGE SCALE GENOMIC DNA]</scope>
    <source>
        <strain evidence="2">cv. Menghai</strain>
        <tissue evidence="1">Leaf</tissue>
    </source>
</reference>
<dbReference type="PANTHER" id="PTHR36344">
    <property type="entry name" value="RX N-TERMINAL DOMAIN-CONTAINING PROTEIN"/>
    <property type="match status" value="1"/>
</dbReference>
<keyword evidence="2" id="KW-1185">Reference proteome</keyword>
<dbReference type="OrthoDB" id="1735818at2759"/>
<gene>
    <name evidence="1" type="ORF">E2562_026728</name>
</gene>
<comment type="caution">
    <text evidence="1">The sequence shown here is derived from an EMBL/GenBank/DDBJ whole genome shotgun (WGS) entry which is preliminary data.</text>
</comment>
<dbReference type="Proteomes" id="UP000479710">
    <property type="component" value="Unassembled WGS sequence"/>
</dbReference>
<protein>
    <submittedName>
        <fullName evidence="1">Uncharacterized protein</fullName>
    </submittedName>
</protein>
<evidence type="ECO:0000313" key="2">
    <source>
        <dbReference type="Proteomes" id="UP000479710"/>
    </source>
</evidence>
<name>A0A6G1EZB0_9ORYZ</name>